<keyword evidence="2" id="KW-1185">Reference proteome</keyword>
<reference evidence="1" key="1">
    <citation type="submission" date="2022-02" db="EMBL/GenBank/DDBJ databases">
        <title>Plant Genome Project.</title>
        <authorList>
            <person name="Zhang R.-G."/>
        </authorList>
    </citation>
    <scope>NUCLEOTIDE SEQUENCE</scope>
    <source>
        <strain evidence="1">AT1</strain>
    </source>
</reference>
<protein>
    <submittedName>
        <fullName evidence="1">Uncharacterized protein</fullName>
    </submittedName>
</protein>
<organism evidence="1 2">
    <name type="scientific">Rhododendron molle</name>
    <name type="common">Chinese azalea</name>
    <name type="synonym">Azalea mollis</name>
    <dbReference type="NCBI Taxonomy" id="49168"/>
    <lineage>
        <taxon>Eukaryota</taxon>
        <taxon>Viridiplantae</taxon>
        <taxon>Streptophyta</taxon>
        <taxon>Embryophyta</taxon>
        <taxon>Tracheophyta</taxon>
        <taxon>Spermatophyta</taxon>
        <taxon>Magnoliopsida</taxon>
        <taxon>eudicotyledons</taxon>
        <taxon>Gunneridae</taxon>
        <taxon>Pentapetalae</taxon>
        <taxon>asterids</taxon>
        <taxon>Ericales</taxon>
        <taxon>Ericaceae</taxon>
        <taxon>Ericoideae</taxon>
        <taxon>Rhodoreae</taxon>
        <taxon>Rhododendron</taxon>
    </lineage>
</organism>
<proteinExistence type="predicted"/>
<accession>A0ACC0LP12</accession>
<evidence type="ECO:0000313" key="2">
    <source>
        <dbReference type="Proteomes" id="UP001062846"/>
    </source>
</evidence>
<sequence>MGDDTISFGESSGIKALDSNEIRRKHRERRASLISDSTVLLLSLGSEPKNPNYKRSMSDFSARTPSKSPLPGNLYPCSSGTGSRSPKSGTAQKLQQALFEEGLLMEAEVRARHEQQQENPSLSRQIQQAVVEEGLVLEAEAQAQGTHVTTSQHQEVPFSNHNPKTLYNARGIPYLEGDPNLGYSEEDTKPMRPLASERYSVSSIPPQAIPHQGSNNPTPITNVHKPKPKNWASLLQSQSPSMELKLDFYPELFKVGKHRFPIIISSSNIPSTNIPSSGTTFEHNYNEMHCPDQLSQQKPPSGSFKEGQGSDKELNSFTQQMNSEAPLSRSAAKKAAKIAAKLRDKEPPDPGSDIKLMKGGSTKTGQTGRQKSYTKSSSNRSGK</sequence>
<evidence type="ECO:0000313" key="1">
    <source>
        <dbReference type="EMBL" id="KAI8530281.1"/>
    </source>
</evidence>
<gene>
    <name evidence="1" type="ORF">RHMOL_Rhmol11G0044500</name>
</gene>
<dbReference type="EMBL" id="CM046398">
    <property type="protein sequence ID" value="KAI8530281.1"/>
    <property type="molecule type" value="Genomic_DNA"/>
</dbReference>
<name>A0ACC0LP12_RHOML</name>
<dbReference type="Proteomes" id="UP001062846">
    <property type="component" value="Chromosome 11"/>
</dbReference>
<comment type="caution">
    <text evidence="1">The sequence shown here is derived from an EMBL/GenBank/DDBJ whole genome shotgun (WGS) entry which is preliminary data.</text>
</comment>